<feature type="domain" description="MacB-like periplasmic core" evidence="9">
    <location>
        <begin position="490"/>
        <end position="686"/>
    </location>
</feature>
<reference evidence="10 11" key="1">
    <citation type="submission" date="2016-10" db="EMBL/GenBank/DDBJ databases">
        <authorList>
            <person name="de Groot N.N."/>
        </authorList>
    </citation>
    <scope>NUCLEOTIDE SEQUENCE [LARGE SCALE GENOMIC DNA]</scope>
    <source>
        <strain evidence="10 11">CGMCC 1.7056</strain>
    </source>
</reference>
<feature type="transmembrane region" description="Helical" evidence="7">
    <location>
        <begin position="490"/>
        <end position="510"/>
    </location>
</feature>
<comment type="similarity">
    <text evidence="6">Belongs to the ABC-4 integral membrane protein family.</text>
</comment>
<dbReference type="GO" id="GO:0005886">
    <property type="term" value="C:plasma membrane"/>
    <property type="evidence" value="ECO:0007669"/>
    <property type="project" value="UniProtKB-SubCell"/>
</dbReference>
<dbReference type="InterPro" id="IPR050250">
    <property type="entry name" value="Macrolide_Exporter_MacB"/>
</dbReference>
<evidence type="ECO:0000259" key="8">
    <source>
        <dbReference type="Pfam" id="PF02687"/>
    </source>
</evidence>
<dbReference type="AlphaFoldDB" id="A0A1I1NIU7"/>
<feature type="transmembrane region" description="Helical" evidence="7">
    <location>
        <begin position="416"/>
        <end position="439"/>
    </location>
</feature>
<dbReference type="InterPro" id="IPR003838">
    <property type="entry name" value="ABC3_permease_C"/>
</dbReference>
<keyword evidence="2" id="KW-1003">Cell membrane</keyword>
<feature type="transmembrane region" description="Helical" evidence="7">
    <location>
        <begin position="713"/>
        <end position="741"/>
    </location>
</feature>
<feature type="transmembrane region" description="Helical" evidence="7">
    <location>
        <begin position="361"/>
        <end position="383"/>
    </location>
</feature>
<dbReference type="GO" id="GO:0022857">
    <property type="term" value="F:transmembrane transporter activity"/>
    <property type="evidence" value="ECO:0007669"/>
    <property type="project" value="TreeGrafter"/>
</dbReference>
<dbReference type="InterPro" id="IPR025857">
    <property type="entry name" value="MacB_PCD"/>
</dbReference>
<proteinExistence type="inferred from homology"/>
<feature type="transmembrane region" description="Helical" evidence="7">
    <location>
        <begin position="809"/>
        <end position="828"/>
    </location>
</feature>
<feature type="domain" description="MacB-like periplasmic core" evidence="9">
    <location>
        <begin position="21"/>
        <end position="238"/>
    </location>
</feature>
<dbReference type="PANTHER" id="PTHR30572">
    <property type="entry name" value="MEMBRANE COMPONENT OF TRANSPORTER-RELATED"/>
    <property type="match status" value="1"/>
</dbReference>
<evidence type="ECO:0000313" key="10">
    <source>
        <dbReference type="EMBL" id="SFC93660.1"/>
    </source>
</evidence>
<accession>A0A1I1NIU7</accession>
<evidence type="ECO:0000256" key="6">
    <source>
        <dbReference type="ARBA" id="ARBA00038076"/>
    </source>
</evidence>
<protein>
    <submittedName>
        <fullName evidence="10">Putative ABC transport system permease protein</fullName>
    </submittedName>
</protein>
<dbReference type="EMBL" id="FOLB01000015">
    <property type="protein sequence ID" value="SFC93660.1"/>
    <property type="molecule type" value="Genomic_DNA"/>
</dbReference>
<keyword evidence="11" id="KW-1185">Reference proteome</keyword>
<organism evidence="10 11">
    <name type="scientific">Nocardioides terrae</name>
    <dbReference type="NCBI Taxonomy" id="574651"/>
    <lineage>
        <taxon>Bacteria</taxon>
        <taxon>Bacillati</taxon>
        <taxon>Actinomycetota</taxon>
        <taxon>Actinomycetes</taxon>
        <taxon>Propionibacteriales</taxon>
        <taxon>Nocardioidaceae</taxon>
        <taxon>Nocardioides</taxon>
    </lineage>
</organism>
<evidence type="ECO:0000256" key="2">
    <source>
        <dbReference type="ARBA" id="ARBA00022475"/>
    </source>
</evidence>
<sequence>MLRTAIRNLLAHKARLVMSGLAVVLGVAFVAGTLTFTDALNNTFTGIFKGAAADVSVEPKAAFNTGMAGMDMNSASASLPASLVEKVVAVDGVSAATGYVQADGVYVLDTNGHVADTGGAPGMGISWTTNPELNSATLVAGQAPTSSDEVAIDTGTADDLGYHVGDHVTVLTPGPRLQATLVGTFRYGQDGGLAGASMTAFDTATAQRLLLAKGRFSEIGVTAADGMSHTELADHLTAELGAGYQVSTKEQKAADRAASLEDSLKFINTFLLVFAGVALFVGSFLILNTFSMLVAQRTRELALLRALGASRRQVTRTVLIEAVVLGLVGATVGLGGGYALAFGLKGMFGRFGLTIDSGLTLTGATVAWSYLIGSAVTLVAAYLPARRAAKVPPVAAMRADLVTTPRPLRVRTISGVVVAALSAAGLAGGAAGGTLPLVAVGALGLLVAVIVLSPVLAVPFVHGVGAFLPQLAGTTGRLAKENALRNPRRTAATSSALMIGLALVTGFGILGTSARASIDRTVDDVLRADYVVSAAMGQPFTPQVADRVRHIDGVESVAVERYGTAEIDGHQGYFSAYDPALVGDALAIDMTDGKLNGLAAGTILVSAKEADRAGLSVGDSVRFEVANGQSRQLKVAGLYGDDNGLGPYVIAMDTYQATGGVPLDQNVYITLDRSADATDVHKALDRVVDEYPVVQLRDAEGYKQDKRAGIDQLLTLINALLALSVLIAVLGVVNTLVLSVIERTRELGLLRALGMDRRHVRRMVRLEAVVISLYGAALGIALGTVLGLALTTVMHDQGLVATAVPVPQLVLGLVLGGVTGLVAAAIPARRAGRLDVLDAISAT</sequence>
<keyword evidence="4 7" id="KW-1133">Transmembrane helix</keyword>
<feature type="transmembrane region" description="Helical" evidence="7">
    <location>
        <begin position="445"/>
        <end position="469"/>
    </location>
</feature>
<evidence type="ECO:0000256" key="4">
    <source>
        <dbReference type="ARBA" id="ARBA00022989"/>
    </source>
</evidence>
<dbReference type="STRING" id="574651.SAMN04487968_11519"/>
<dbReference type="PANTHER" id="PTHR30572:SF4">
    <property type="entry name" value="ABC TRANSPORTER PERMEASE YTRF"/>
    <property type="match status" value="1"/>
</dbReference>
<feature type="domain" description="ABC3 transporter permease C-terminal" evidence="8">
    <location>
        <begin position="273"/>
        <end position="393"/>
    </location>
</feature>
<evidence type="ECO:0000313" key="11">
    <source>
        <dbReference type="Proteomes" id="UP000198832"/>
    </source>
</evidence>
<dbReference type="RefSeq" id="WP_091126227.1">
    <property type="nucleotide sequence ID" value="NZ_FOLB01000015.1"/>
</dbReference>
<dbReference type="Proteomes" id="UP000198832">
    <property type="component" value="Unassembled WGS sequence"/>
</dbReference>
<comment type="subcellular location">
    <subcellularLocation>
        <location evidence="1">Cell membrane</location>
        <topology evidence="1">Multi-pass membrane protein</topology>
    </subcellularLocation>
</comment>
<feature type="transmembrane region" description="Helical" evidence="7">
    <location>
        <begin position="766"/>
        <end position="789"/>
    </location>
</feature>
<dbReference type="Pfam" id="PF02687">
    <property type="entry name" value="FtsX"/>
    <property type="match status" value="2"/>
</dbReference>
<feature type="transmembrane region" description="Helical" evidence="7">
    <location>
        <begin position="16"/>
        <end position="36"/>
    </location>
</feature>
<evidence type="ECO:0000256" key="7">
    <source>
        <dbReference type="SAM" id="Phobius"/>
    </source>
</evidence>
<dbReference type="Pfam" id="PF12704">
    <property type="entry name" value="MacB_PCD"/>
    <property type="match status" value="2"/>
</dbReference>
<feature type="transmembrane region" description="Helical" evidence="7">
    <location>
        <begin position="318"/>
        <end position="341"/>
    </location>
</feature>
<keyword evidence="5 7" id="KW-0472">Membrane</keyword>
<evidence type="ECO:0000256" key="3">
    <source>
        <dbReference type="ARBA" id="ARBA00022692"/>
    </source>
</evidence>
<name>A0A1I1NIU7_9ACTN</name>
<gene>
    <name evidence="10" type="ORF">SAMN04487968_11519</name>
</gene>
<evidence type="ECO:0000256" key="5">
    <source>
        <dbReference type="ARBA" id="ARBA00023136"/>
    </source>
</evidence>
<keyword evidence="3 7" id="KW-0812">Transmembrane</keyword>
<feature type="transmembrane region" description="Helical" evidence="7">
    <location>
        <begin position="270"/>
        <end position="295"/>
    </location>
</feature>
<dbReference type="OrthoDB" id="9780560at2"/>
<evidence type="ECO:0000259" key="9">
    <source>
        <dbReference type="Pfam" id="PF12704"/>
    </source>
</evidence>
<evidence type="ECO:0000256" key="1">
    <source>
        <dbReference type="ARBA" id="ARBA00004651"/>
    </source>
</evidence>
<feature type="domain" description="ABC3 transporter permease C-terminal" evidence="8">
    <location>
        <begin position="719"/>
        <end position="834"/>
    </location>
</feature>